<dbReference type="RefSeq" id="WP_132202010.1">
    <property type="nucleotide sequence ID" value="NZ_SMKY01000224.1"/>
</dbReference>
<dbReference type="PANTHER" id="PTHR33744">
    <property type="entry name" value="CARBOHYDRATE DIACID REGULATOR"/>
    <property type="match status" value="1"/>
</dbReference>
<feature type="domain" description="PucR-like N-terminal" evidence="2">
    <location>
        <begin position="26"/>
        <end position="187"/>
    </location>
</feature>
<dbReference type="EMBL" id="SMKY01000224">
    <property type="protein sequence ID" value="TDD71131.1"/>
    <property type="molecule type" value="Genomic_DNA"/>
</dbReference>
<gene>
    <name evidence="3" type="ORF">E1293_34105</name>
</gene>
<dbReference type="InterPro" id="IPR025736">
    <property type="entry name" value="PucR_C-HTH_dom"/>
</dbReference>
<accession>A0A4R5AFI2</accession>
<dbReference type="Gene3D" id="1.10.10.2840">
    <property type="entry name" value="PucR C-terminal helix-turn-helix domain"/>
    <property type="match status" value="1"/>
</dbReference>
<reference evidence="3 4" key="1">
    <citation type="submission" date="2019-03" db="EMBL/GenBank/DDBJ databases">
        <title>Draft genome sequences of novel Actinobacteria.</title>
        <authorList>
            <person name="Sahin N."/>
            <person name="Ay H."/>
            <person name="Saygin H."/>
        </authorList>
    </citation>
    <scope>NUCLEOTIDE SEQUENCE [LARGE SCALE GENOMIC DNA]</scope>
    <source>
        <strain evidence="3 4">DSM 45941</strain>
    </source>
</reference>
<name>A0A4R5AFI2_9ACTN</name>
<dbReference type="Proteomes" id="UP000295578">
    <property type="component" value="Unassembled WGS sequence"/>
</dbReference>
<dbReference type="PANTHER" id="PTHR33744:SF1">
    <property type="entry name" value="DNA-BINDING TRANSCRIPTIONAL ACTIVATOR ADER"/>
    <property type="match status" value="1"/>
</dbReference>
<evidence type="ECO:0000313" key="3">
    <source>
        <dbReference type="EMBL" id="TDD71131.1"/>
    </source>
</evidence>
<feature type="domain" description="PucR C-terminal helix-turn-helix" evidence="1">
    <location>
        <begin position="341"/>
        <end position="399"/>
    </location>
</feature>
<evidence type="ECO:0000313" key="4">
    <source>
        <dbReference type="Proteomes" id="UP000295578"/>
    </source>
</evidence>
<keyword evidence="4" id="KW-1185">Reference proteome</keyword>
<evidence type="ECO:0000259" key="1">
    <source>
        <dbReference type="Pfam" id="PF13556"/>
    </source>
</evidence>
<dbReference type="Pfam" id="PF13556">
    <property type="entry name" value="HTH_30"/>
    <property type="match status" value="1"/>
</dbReference>
<evidence type="ECO:0000259" key="2">
    <source>
        <dbReference type="Pfam" id="PF25906"/>
    </source>
</evidence>
<dbReference type="Pfam" id="PF25906">
    <property type="entry name" value="PucR-like_N"/>
    <property type="match status" value="1"/>
</dbReference>
<protein>
    <submittedName>
        <fullName evidence="3">PucR family transcriptional regulator</fullName>
    </submittedName>
</protein>
<comment type="caution">
    <text evidence="3">The sequence shown here is derived from an EMBL/GenBank/DDBJ whole genome shotgun (WGS) entry which is preliminary data.</text>
</comment>
<sequence length="427" mass="46730">MSDLSQVVRLPVRRIELELDFEGSARIARGLRAHVPGIAEEAVARIERQLPEFVRPHDPRYAKAMLLAVECAIGHFLDLMAEPGTAPPDVPEFWRQIGAGEAGEGRTLDSWQAATRIGMGLAVERLTERAEQLGYRTSPATIAGITNAVLGYLNQVAAIVSEGHADAAAQAAGARQDHRRHLLDLLLNDPSPKELRVPAREADWPLPRTVAAVALRERGPDTRHPVLPPDVLLGLHLAEPCLVVPDPEGPGRGRMLERQLDGWTASIGPAVRLTEAAASLRLARAALKLADQGLIGGDSPIAAERHMPIIVMMRERLLVEKVVARRLAPLLRARPAQRYRLAETLLTCLECGFNATEVSGHLHLHPQTVRYRLRQLEELFGDDMHATSDRLELHMALRAWLALNGEPGRAWGQPGASTAQPWAAIPE</sequence>
<dbReference type="InterPro" id="IPR051448">
    <property type="entry name" value="CdaR-like_regulators"/>
</dbReference>
<organism evidence="3 4">
    <name type="scientific">Actinomadura darangshiensis</name>
    <dbReference type="NCBI Taxonomy" id="705336"/>
    <lineage>
        <taxon>Bacteria</taxon>
        <taxon>Bacillati</taxon>
        <taxon>Actinomycetota</taxon>
        <taxon>Actinomycetes</taxon>
        <taxon>Streptosporangiales</taxon>
        <taxon>Thermomonosporaceae</taxon>
        <taxon>Actinomadura</taxon>
    </lineage>
</organism>
<proteinExistence type="predicted"/>
<dbReference type="OrthoDB" id="3449988at2"/>
<dbReference type="InterPro" id="IPR042070">
    <property type="entry name" value="PucR_C-HTH_sf"/>
</dbReference>
<dbReference type="InterPro" id="IPR058663">
    <property type="entry name" value="PucR-like_N"/>
</dbReference>
<dbReference type="AlphaFoldDB" id="A0A4R5AFI2"/>